<feature type="transmembrane region" description="Helical" evidence="7">
    <location>
        <begin position="250"/>
        <end position="274"/>
    </location>
</feature>
<keyword evidence="4 7" id="KW-0812">Transmembrane</keyword>
<feature type="transmembrane region" description="Helical" evidence="7">
    <location>
        <begin position="77"/>
        <end position="96"/>
    </location>
</feature>
<dbReference type="PRINTS" id="PR01988">
    <property type="entry name" value="EXPORTERBACE"/>
</dbReference>
<sequence length="405" mass="41195">MDSAGNSLLKNGRFVRLWIGQGLSFVGDFVSTVALVLLVVDVSGSASAVGGVLVARLLPTLASPLVGVLADRLDRRAVLVAADLVRAVLIIGLIFARDLPVIFALVFLLGVAQTVFNPTVRAAFPGVVGGGDLVRANALISGTFSFSVMAGPALGGVLVAFVGIEMAFLLDALTFLASAALLSTIPLPAPERGDAEEGFLPELRAGFGYLAGARVPLAIVAGAFLATLTANATIPAEAFLARETFGAGDVGYGLLASLWGGGMILGSALTVVLGGRMNLPLLYFLSIFATAIAFVGVGLAPTFVLALGAIAVAGVANGVDNVATDTVLQERVPDAFLGRVFAARFMTFSAGEALAYPLGGLIVDAAGPRPTYLLAGAATAAAGFLVVLLVIVPKSKRRSGYEDPP</sequence>
<comment type="subcellular location">
    <subcellularLocation>
        <location evidence="1">Cell membrane</location>
        <topology evidence="1">Multi-pass membrane protein</topology>
    </subcellularLocation>
</comment>
<organism evidence="9">
    <name type="scientific">uncultured Rubrobacteraceae bacterium</name>
    <dbReference type="NCBI Taxonomy" id="349277"/>
    <lineage>
        <taxon>Bacteria</taxon>
        <taxon>Bacillati</taxon>
        <taxon>Actinomycetota</taxon>
        <taxon>Rubrobacteria</taxon>
        <taxon>Rubrobacterales</taxon>
        <taxon>Rubrobacteraceae</taxon>
        <taxon>environmental samples</taxon>
    </lineage>
</organism>
<evidence type="ECO:0000256" key="2">
    <source>
        <dbReference type="ARBA" id="ARBA00022448"/>
    </source>
</evidence>
<keyword evidence="2" id="KW-0813">Transport</keyword>
<evidence type="ECO:0000259" key="8">
    <source>
        <dbReference type="PROSITE" id="PS50850"/>
    </source>
</evidence>
<dbReference type="InterPro" id="IPR036259">
    <property type="entry name" value="MFS_trans_sf"/>
</dbReference>
<evidence type="ECO:0000256" key="3">
    <source>
        <dbReference type="ARBA" id="ARBA00022475"/>
    </source>
</evidence>
<evidence type="ECO:0000256" key="1">
    <source>
        <dbReference type="ARBA" id="ARBA00004651"/>
    </source>
</evidence>
<dbReference type="AlphaFoldDB" id="A0A6J4PMG3"/>
<evidence type="ECO:0000256" key="5">
    <source>
        <dbReference type="ARBA" id="ARBA00022989"/>
    </source>
</evidence>
<feature type="domain" description="Major facilitator superfamily (MFS) profile" evidence="8">
    <location>
        <begin position="215"/>
        <end position="405"/>
    </location>
</feature>
<keyword evidence="6 7" id="KW-0472">Membrane</keyword>
<accession>A0A6J4PMG3</accession>
<dbReference type="PANTHER" id="PTHR23513">
    <property type="entry name" value="INTEGRAL MEMBRANE EFFLUX PROTEIN-RELATED"/>
    <property type="match status" value="1"/>
</dbReference>
<feature type="transmembrane region" description="Helical" evidence="7">
    <location>
        <begin position="136"/>
        <end position="161"/>
    </location>
</feature>
<dbReference type="SUPFAM" id="SSF103473">
    <property type="entry name" value="MFS general substrate transporter"/>
    <property type="match status" value="1"/>
</dbReference>
<dbReference type="InterPro" id="IPR020846">
    <property type="entry name" value="MFS_dom"/>
</dbReference>
<feature type="transmembrane region" description="Helical" evidence="7">
    <location>
        <begin position="102"/>
        <end position="124"/>
    </location>
</feature>
<evidence type="ECO:0000256" key="4">
    <source>
        <dbReference type="ARBA" id="ARBA00022692"/>
    </source>
</evidence>
<feature type="transmembrane region" description="Helical" evidence="7">
    <location>
        <begin position="17"/>
        <end position="40"/>
    </location>
</feature>
<dbReference type="CDD" id="cd06173">
    <property type="entry name" value="MFS_MefA_like"/>
    <property type="match status" value="1"/>
</dbReference>
<dbReference type="PROSITE" id="PS50850">
    <property type="entry name" value="MFS"/>
    <property type="match status" value="1"/>
</dbReference>
<keyword evidence="3" id="KW-1003">Cell membrane</keyword>
<gene>
    <name evidence="9" type="ORF">AVDCRST_MAG22-2532</name>
</gene>
<dbReference type="InterPro" id="IPR022324">
    <property type="entry name" value="Bacilysin_exporter_BacE_put"/>
</dbReference>
<evidence type="ECO:0000256" key="7">
    <source>
        <dbReference type="SAM" id="Phobius"/>
    </source>
</evidence>
<dbReference type="Pfam" id="PF05977">
    <property type="entry name" value="MFS_3"/>
    <property type="match status" value="1"/>
</dbReference>
<dbReference type="InterPro" id="IPR010290">
    <property type="entry name" value="TM_effector"/>
</dbReference>
<dbReference type="PANTHER" id="PTHR23513:SF6">
    <property type="entry name" value="MAJOR FACILITATOR SUPERFAMILY ASSOCIATED DOMAIN-CONTAINING PROTEIN"/>
    <property type="match status" value="1"/>
</dbReference>
<reference evidence="9" key="1">
    <citation type="submission" date="2020-02" db="EMBL/GenBank/DDBJ databases">
        <authorList>
            <person name="Meier V. D."/>
        </authorList>
    </citation>
    <scope>NUCLEOTIDE SEQUENCE</scope>
    <source>
        <strain evidence="9">AVDCRST_MAG22</strain>
    </source>
</reference>
<name>A0A6J4PMG3_9ACTN</name>
<feature type="transmembrane region" description="Helical" evidence="7">
    <location>
        <begin position="207"/>
        <end position="230"/>
    </location>
</feature>
<dbReference type="Gene3D" id="1.20.1250.20">
    <property type="entry name" value="MFS general substrate transporter like domains"/>
    <property type="match status" value="1"/>
</dbReference>
<dbReference type="EMBL" id="CADCUV010000116">
    <property type="protein sequence ID" value="CAA9420571.1"/>
    <property type="molecule type" value="Genomic_DNA"/>
</dbReference>
<dbReference type="GO" id="GO:0022857">
    <property type="term" value="F:transmembrane transporter activity"/>
    <property type="evidence" value="ECO:0007669"/>
    <property type="project" value="InterPro"/>
</dbReference>
<evidence type="ECO:0000256" key="6">
    <source>
        <dbReference type="ARBA" id="ARBA00023136"/>
    </source>
</evidence>
<feature type="transmembrane region" description="Helical" evidence="7">
    <location>
        <begin position="281"/>
        <end position="312"/>
    </location>
</feature>
<dbReference type="GO" id="GO:0005886">
    <property type="term" value="C:plasma membrane"/>
    <property type="evidence" value="ECO:0007669"/>
    <property type="project" value="UniProtKB-SubCell"/>
</dbReference>
<protein>
    <recommendedName>
        <fullName evidence="8">Major facilitator superfamily (MFS) profile domain-containing protein</fullName>
    </recommendedName>
</protein>
<evidence type="ECO:0000313" key="9">
    <source>
        <dbReference type="EMBL" id="CAA9420571.1"/>
    </source>
</evidence>
<feature type="transmembrane region" description="Helical" evidence="7">
    <location>
        <begin position="167"/>
        <end position="187"/>
    </location>
</feature>
<keyword evidence="5 7" id="KW-1133">Transmembrane helix</keyword>
<feature type="transmembrane region" description="Helical" evidence="7">
    <location>
        <begin position="372"/>
        <end position="392"/>
    </location>
</feature>
<feature type="transmembrane region" description="Helical" evidence="7">
    <location>
        <begin position="46"/>
        <end position="70"/>
    </location>
</feature>
<proteinExistence type="predicted"/>